<dbReference type="EMBL" id="FOSN01000003">
    <property type="protein sequence ID" value="SFK18851.1"/>
    <property type="molecule type" value="Genomic_DNA"/>
</dbReference>
<evidence type="ECO:0000256" key="1">
    <source>
        <dbReference type="ARBA" id="ARBA00023239"/>
    </source>
</evidence>
<dbReference type="PANTHER" id="PTHR12935:SF0">
    <property type="entry name" value="GAMMA-GLUTAMYLCYCLOTRANSFERASE"/>
    <property type="match status" value="1"/>
</dbReference>
<dbReference type="InterPro" id="IPR017939">
    <property type="entry name" value="G-Glutamylcylcotransferase"/>
</dbReference>
<evidence type="ECO:0000313" key="4">
    <source>
        <dbReference type="EMBL" id="SFK18851.1"/>
    </source>
</evidence>
<proteinExistence type="predicted"/>
<feature type="active site" description="Proton acceptor" evidence="2">
    <location>
        <position position="58"/>
    </location>
</feature>
<keyword evidence="1" id="KW-0456">Lyase</keyword>
<dbReference type="PANTHER" id="PTHR12935">
    <property type="entry name" value="GAMMA-GLUTAMYLCYCLOTRANSFERASE"/>
    <property type="match status" value="1"/>
</dbReference>
<evidence type="ECO:0000256" key="3">
    <source>
        <dbReference type="PIRSR" id="PIRSR617939-2"/>
    </source>
</evidence>
<sequence>MTRRCPHGLALGPARLARHRFFIMENGYASIARDANAVVHGVLYQLALSDMGPLDRYEEVHNGLYAKITQPVFREKGGPVRALIYVGRESRAGRPAKGYLEAVAAAARAANLPPPYIEFLERQAAPGSWKV</sequence>
<keyword evidence="5" id="KW-1185">Reference proteome</keyword>
<dbReference type="STRING" id="1612308.SAMN05444581_103125"/>
<gene>
    <name evidence="4" type="ORF">SAMN05444581_103125</name>
</gene>
<dbReference type="InterPro" id="IPR036568">
    <property type="entry name" value="GGCT-like_sf"/>
</dbReference>
<evidence type="ECO:0000256" key="2">
    <source>
        <dbReference type="PIRSR" id="PIRSR617939-1"/>
    </source>
</evidence>
<dbReference type="SUPFAM" id="SSF110857">
    <property type="entry name" value="Gamma-glutamyl cyclotransferase-like"/>
    <property type="match status" value="1"/>
</dbReference>
<feature type="binding site" evidence="3">
    <location>
        <position position="99"/>
    </location>
    <ligand>
        <name>substrate</name>
    </ligand>
</feature>
<dbReference type="InterPro" id="IPR013024">
    <property type="entry name" value="GGCT-like"/>
</dbReference>
<dbReference type="Pfam" id="PF13772">
    <property type="entry name" value="AIG2_2"/>
    <property type="match status" value="1"/>
</dbReference>
<protein>
    <submittedName>
        <fullName evidence="4">AIG2-like family protein</fullName>
    </submittedName>
</protein>
<dbReference type="AlphaFoldDB" id="A0A1I3XIG8"/>
<accession>A0A1I3XIG8</accession>
<dbReference type="GO" id="GO:0003839">
    <property type="term" value="F:gamma-glutamylcyclotransferase activity"/>
    <property type="evidence" value="ECO:0007669"/>
    <property type="project" value="InterPro"/>
</dbReference>
<dbReference type="Proteomes" id="UP000198755">
    <property type="component" value="Unassembled WGS sequence"/>
</dbReference>
<dbReference type="Gene3D" id="3.10.490.10">
    <property type="entry name" value="Gamma-glutamyl cyclotransferase-like"/>
    <property type="match status" value="1"/>
</dbReference>
<reference evidence="4 5" key="1">
    <citation type="submission" date="2016-10" db="EMBL/GenBank/DDBJ databases">
        <authorList>
            <person name="de Groot N.N."/>
        </authorList>
    </citation>
    <scope>NUCLEOTIDE SEQUENCE [LARGE SCALE GENOMIC DNA]</scope>
    <source>
        <strain evidence="4 5">NE2</strain>
    </source>
</reference>
<dbReference type="CDD" id="cd06661">
    <property type="entry name" value="GGCT_like"/>
    <property type="match status" value="1"/>
</dbReference>
<evidence type="ECO:0000313" key="5">
    <source>
        <dbReference type="Proteomes" id="UP000198755"/>
    </source>
</evidence>
<name>A0A1I3XIG8_9HYPH</name>
<organism evidence="4 5">
    <name type="scientific">Methylocapsa palsarum</name>
    <dbReference type="NCBI Taxonomy" id="1612308"/>
    <lineage>
        <taxon>Bacteria</taxon>
        <taxon>Pseudomonadati</taxon>
        <taxon>Pseudomonadota</taxon>
        <taxon>Alphaproteobacteria</taxon>
        <taxon>Hyphomicrobiales</taxon>
        <taxon>Beijerinckiaceae</taxon>
        <taxon>Methylocapsa</taxon>
    </lineage>
</organism>